<sequence>MENYSSSWEQHGDEDGGGDGSGVDGEAFRALPRSAGCRTETLSPHLGFAMAAARSHQKSLPRLSSIANHTFCVLHERDELSFDPFSQMNGLVTTPTSTGRDLIHF</sequence>
<dbReference type="Proteomes" id="UP001231189">
    <property type="component" value="Unassembled WGS sequence"/>
</dbReference>
<proteinExistence type="predicted"/>
<feature type="region of interest" description="Disordered" evidence="1">
    <location>
        <begin position="1"/>
        <end position="30"/>
    </location>
</feature>
<keyword evidence="3" id="KW-1185">Reference proteome</keyword>
<dbReference type="AlphaFoldDB" id="A0AAD8TR75"/>
<protein>
    <submittedName>
        <fullName evidence="2">Uncharacterized protein</fullName>
    </submittedName>
</protein>
<accession>A0AAD8TR75</accession>
<organism evidence="2 3">
    <name type="scientific">Lolium multiflorum</name>
    <name type="common">Italian ryegrass</name>
    <name type="synonym">Lolium perenne subsp. multiflorum</name>
    <dbReference type="NCBI Taxonomy" id="4521"/>
    <lineage>
        <taxon>Eukaryota</taxon>
        <taxon>Viridiplantae</taxon>
        <taxon>Streptophyta</taxon>
        <taxon>Embryophyta</taxon>
        <taxon>Tracheophyta</taxon>
        <taxon>Spermatophyta</taxon>
        <taxon>Magnoliopsida</taxon>
        <taxon>Liliopsida</taxon>
        <taxon>Poales</taxon>
        <taxon>Poaceae</taxon>
        <taxon>BOP clade</taxon>
        <taxon>Pooideae</taxon>
        <taxon>Poodae</taxon>
        <taxon>Poeae</taxon>
        <taxon>Poeae Chloroplast Group 2 (Poeae type)</taxon>
        <taxon>Loliodinae</taxon>
        <taxon>Loliinae</taxon>
        <taxon>Lolium</taxon>
    </lineage>
</organism>
<gene>
    <name evidence="2" type="ORF">QYE76_047291</name>
</gene>
<name>A0AAD8TR75_LOLMU</name>
<comment type="caution">
    <text evidence="2">The sequence shown here is derived from an EMBL/GenBank/DDBJ whole genome shotgun (WGS) entry which is preliminary data.</text>
</comment>
<evidence type="ECO:0000313" key="3">
    <source>
        <dbReference type="Proteomes" id="UP001231189"/>
    </source>
</evidence>
<evidence type="ECO:0000313" key="2">
    <source>
        <dbReference type="EMBL" id="KAK1686443.1"/>
    </source>
</evidence>
<reference evidence="2" key="1">
    <citation type="submission" date="2023-07" db="EMBL/GenBank/DDBJ databases">
        <title>A chromosome-level genome assembly of Lolium multiflorum.</title>
        <authorList>
            <person name="Chen Y."/>
            <person name="Copetti D."/>
            <person name="Kolliker R."/>
            <person name="Studer B."/>
        </authorList>
    </citation>
    <scope>NUCLEOTIDE SEQUENCE</scope>
    <source>
        <strain evidence="2">02402/16</strain>
        <tissue evidence="2">Leaf</tissue>
    </source>
</reference>
<dbReference type="EMBL" id="JAUUTY010000002">
    <property type="protein sequence ID" value="KAK1686443.1"/>
    <property type="molecule type" value="Genomic_DNA"/>
</dbReference>
<evidence type="ECO:0000256" key="1">
    <source>
        <dbReference type="SAM" id="MobiDB-lite"/>
    </source>
</evidence>